<dbReference type="EC" id="1.-.-.-" evidence="2"/>
<gene>
    <name evidence="2" type="ORF">ACFSYJ_18715</name>
</gene>
<dbReference type="Pfam" id="PF09995">
    <property type="entry name" value="MPAB_Lcp_cat"/>
    <property type="match status" value="1"/>
</dbReference>
<sequence length="274" mass="31238">MRTTTRTDVLDDAVIGAAAFLAGGANVIMQLSWPEVGYGVVESRVDSGNLFKRPMKRTRTTLSYLAVAALGSEADKAAFRRGVNKAHAQVRSTDASPVRYNAFDKDLQLWVAACIYKGFEDSYRLLVGVPDRALAEEFYRASATFGTTLQVPAEQWPSDLDAFEKYWRDGLKRVSIDDTVREHLTAIAELRFQPKPLSVLFGPFVRFVTIGFLPPEFREQMRFSWSSRQQRRFDRLMAVIGAVVRQSPRPVRQFPFNFYLWDVRMRIRTGRPIV</sequence>
<dbReference type="GO" id="GO:0016491">
    <property type="term" value="F:oxidoreductase activity"/>
    <property type="evidence" value="ECO:0007669"/>
    <property type="project" value="UniProtKB-KW"/>
</dbReference>
<reference evidence="3" key="1">
    <citation type="journal article" date="2019" name="Int. J. Syst. Evol. Microbiol.">
        <title>The Global Catalogue of Microorganisms (GCM) 10K type strain sequencing project: providing services to taxonomists for standard genome sequencing and annotation.</title>
        <authorList>
            <consortium name="The Broad Institute Genomics Platform"/>
            <consortium name="The Broad Institute Genome Sequencing Center for Infectious Disease"/>
            <person name="Wu L."/>
            <person name="Ma J."/>
        </authorList>
    </citation>
    <scope>NUCLEOTIDE SEQUENCE [LARGE SCALE GENOMIC DNA]</scope>
    <source>
        <strain evidence="3">CGMCC 4.7643</strain>
    </source>
</reference>
<organism evidence="2 3">
    <name type="scientific">Amycolatopsis samaneae</name>
    <dbReference type="NCBI Taxonomy" id="664691"/>
    <lineage>
        <taxon>Bacteria</taxon>
        <taxon>Bacillati</taxon>
        <taxon>Actinomycetota</taxon>
        <taxon>Actinomycetes</taxon>
        <taxon>Pseudonocardiales</taxon>
        <taxon>Pseudonocardiaceae</taxon>
        <taxon>Amycolatopsis</taxon>
    </lineage>
</organism>
<evidence type="ECO:0000313" key="2">
    <source>
        <dbReference type="EMBL" id="MFD2460644.1"/>
    </source>
</evidence>
<dbReference type="EMBL" id="JBHUKU010000009">
    <property type="protein sequence ID" value="MFD2460644.1"/>
    <property type="molecule type" value="Genomic_DNA"/>
</dbReference>
<accession>A0ABW5GII9</accession>
<evidence type="ECO:0000313" key="3">
    <source>
        <dbReference type="Proteomes" id="UP001597419"/>
    </source>
</evidence>
<protein>
    <submittedName>
        <fullName evidence="2">Oxygenase MpaB family protein</fullName>
        <ecNumber evidence="2">1.-.-.-</ecNumber>
    </submittedName>
</protein>
<name>A0ABW5GII9_9PSEU</name>
<comment type="caution">
    <text evidence="2">The sequence shown here is derived from an EMBL/GenBank/DDBJ whole genome shotgun (WGS) entry which is preliminary data.</text>
</comment>
<evidence type="ECO:0000259" key="1">
    <source>
        <dbReference type="Pfam" id="PF09995"/>
    </source>
</evidence>
<dbReference type="InterPro" id="IPR018713">
    <property type="entry name" value="MPAB/Lcp_cat_dom"/>
</dbReference>
<dbReference type="RefSeq" id="WP_345393962.1">
    <property type="nucleotide sequence ID" value="NZ_BAABHG010000006.1"/>
</dbReference>
<dbReference type="PANTHER" id="PTHR36151">
    <property type="entry name" value="BLR2777 PROTEIN"/>
    <property type="match status" value="1"/>
</dbReference>
<feature type="domain" description="ER-bound oxygenase mpaB/mpaB'/Rubber oxygenase catalytic" evidence="1">
    <location>
        <begin position="17"/>
        <end position="241"/>
    </location>
</feature>
<keyword evidence="2" id="KW-0560">Oxidoreductase</keyword>
<dbReference type="PANTHER" id="PTHR36151:SF3">
    <property type="entry name" value="ER-BOUND OXYGENASE MPAB_MPAB'_RUBBER OXYGENASE CATALYTIC DOMAIN-CONTAINING PROTEIN"/>
    <property type="match status" value="1"/>
</dbReference>
<proteinExistence type="predicted"/>
<dbReference type="Proteomes" id="UP001597419">
    <property type="component" value="Unassembled WGS sequence"/>
</dbReference>
<keyword evidence="3" id="KW-1185">Reference proteome</keyword>